<dbReference type="AlphaFoldDB" id="A0A5N5CXK3"/>
<evidence type="ECO:0000313" key="4">
    <source>
        <dbReference type="Proteomes" id="UP000325902"/>
    </source>
</evidence>
<dbReference type="InterPro" id="IPR037524">
    <property type="entry name" value="PA14/GLEYA"/>
</dbReference>
<dbReference type="Proteomes" id="UP000325902">
    <property type="component" value="Unassembled WGS sequence"/>
</dbReference>
<dbReference type="InterPro" id="IPR018871">
    <property type="entry name" value="GLEYA_adhesin_domain"/>
</dbReference>
<protein>
    <submittedName>
        <fullName evidence="3">Putative cell agglutination protein</fullName>
    </submittedName>
</protein>
<gene>
    <name evidence="3" type="ORF">DBV05_g11312</name>
</gene>
<feature type="region of interest" description="Disordered" evidence="1">
    <location>
        <begin position="137"/>
        <end position="159"/>
    </location>
</feature>
<proteinExistence type="predicted"/>
<name>A0A5N5CXK3_9PEZI</name>
<comment type="caution">
    <text evidence="3">The sequence shown here is derived from an EMBL/GenBank/DDBJ whole genome shotgun (WGS) entry which is preliminary data.</text>
</comment>
<dbReference type="Gene3D" id="2.60.120.1560">
    <property type="match status" value="1"/>
</dbReference>
<reference evidence="3 4" key="1">
    <citation type="journal article" date="2019" name="Sci. Rep.">
        <title>A multi-omics analysis of the grapevine pathogen Lasiodiplodia theobromae reveals that temperature affects the expression of virulence- and pathogenicity-related genes.</title>
        <authorList>
            <person name="Felix C."/>
            <person name="Meneses R."/>
            <person name="Goncalves M.F.M."/>
            <person name="Tilleman L."/>
            <person name="Duarte A.S."/>
            <person name="Jorrin-Novo J.V."/>
            <person name="Van de Peer Y."/>
            <person name="Deforce D."/>
            <person name="Van Nieuwerburgh F."/>
            <person name="Esteves A.C."/>
            <person name="Alves A."/>
        </authorList>
    </citation>
    <scope>NUCLEOTIDE SEQUENCE [LARGE SCALE GENOMIC DNA]</scope>
    <source>
        <strain evidence="3 4">LA-SOL3</strain>
    </source>
</reference>
<organism evidence="3 4">
    <name type="scientific">Lasiodiplodia theobromae</name>
    <dbReference type="NCBI Taxonomy" id="45133"/>
    <lineage>
        <taxon>Eukaryota</taxon>
        <taxon>Fungi</taxon>
        <taxon>Dikarya</taxon>
        <taxon>Ascomycota</taxon>
        <taxon>Pezizomycotina</taxon>
        <taxon>Dothideomycetes</taxon>
        <taxon>Dothideomycetes incertae sedis</taxon>
        <taxon>Botryosphaeriales</taxon>
        <taxon>Botryosphaeriaceae</taxon>
        <taxon>Lasiodiplodia</taxon>
    </lineage>
</organism>
<feature type="compositionally biased region" description="Polar residues" evidence="1">
    <location>
        <begin position="146"/>
        <end position="159"/>
    </location>
</feature>
<sequence>MRYSPLVALPLAVSASPLVQKDLLSAAKSAFCSLNNNIVTALKQQSTATSYCSSYLSIATKTLSTTSTVTPTSVHVTTTSTVTGDPYITTETATETTSTDLYVTSTVVETDTTTLTLTTSTVTLSCLSSAYTAAATTSASNEKRGNVQNQKANVQPPKQLQRANVAQNQRAKVAQPRANVQKPACLPSTWAAPAISSACSCLSIPTPSTTTTITTTLVAGTVTDTATQTLTPTETSTVTTTETSTNTVTDYTTTTTTTTETAYATATTISTTGLAYRKYTHSYNADSSSSGFTSTYFKTASVDFSGTLEDVDFSSPNWPSGSRYITLPGNSQFDSAYAAVLMNGFFVAPVTGTYTISSSSSSIDNWGYLWKGDVAYSTWSDSNTAYQASRTGAGYIGGSTSFTLSAGDAIPMTLLWANGGGVGQSTFIITLPSGSTVSDSTGYFAPGCDAVFS</sequence>
<feature type="domain" description="PA14" evidence="2">
    <location>
        <begin position="287"/>
        <end position="443"/>
    </location>
</feature>
<accession>A0A5N5CXK3</accession>
<evidence type="ECO:0000256" key="1">
    <source>
        <dbReference type="SAM" id="MobiDB-lite"/>
    </source>
</evidence>
<evidence type="ECO:0000259" key="2">
    <source>
        <dbReference type="PROSITE" id="PS51820"/>
    </source>
</evidence>
<dbReference type="OrthoDB" id="3944642at2759"/>
<dbReference type="Pfam" id="PF10528">
    <property type="entry name" value="GLEYA"/>
    <property type="match status" value="1"/>
</dbReference>
<dbReference type="PROSITE" id="PS51820">
    <property type="entry name" value="PA14"/>
    <property type="match status" value="1"/>
</dbReference>
<keyword evidence="4" id="KW-1185">Reference proteome</keyword>
<evidence type="ECO:0000313" key="3">
    <source>
        <dbReference type="EMBL" id="KAB2570022.1"/>
    </source>
</evidence>
<dbReference type="EMBL" id="VCHE01000155">
    <property type="protein sequence ID" value="KAB2570022.1"/>
    <property type="molecule type" value="Genomic_DNA"/>
</dbReference>